<keyword evidence="3" id="KW-0880">Kelch repeat</keyword>
<dbReference type="GO" id="GO:0001682">
    <property type="term" value="P:tRNA 5'-leader removal"/>
    <property type="evidence" value="ECO:0007669"/>
    <property type="project" value="InterPro"/>
</dbReference>
<keyword evidence="8" id="KW-0539">Nucleus</keyword>
<name>A0A899FV74_9ASCO</name>
<evidence type="ECO:0000256" key="4">
    <source>
        <dbReference type="ARBA" id="ARBA00022490"/>
    </source>
</evidence>
<feature type="compositionally biased region" description="Basic and acidic residues" evidence="10">
    <location>
        <begin position="1114"/>
        <end position="1133"/>
    </location>
</feature>
<gene>
    <name evidence="11" type="ORF">MERGE_001864</name>
</gene>
<dbReference type="Pfam" id="PF24681">
    <property type="entry name" value="Kelch_KLHDC2_KLHL20_DRC7"/>
    <property type="match status" value="1"/>
</dbReference>
<keyword evidence="6" id="KW-0677">Repeat</keyword>
<feature type="coiled-coil region" evidence="9">
    <location>
        <begin position="1145"/>
        <end position="1214"/>
    </location>
</feature>
<dbReference type="InterPro" id="IPR006652">
    <property type="entry name" value="Kelch_1"/>
</dbReference>
<feature type="region of interest" description="Disordered" evidence="10">
    <location>
        <begin position="526"/>
        <end position="569"/>
    </location>
</feature>
<dbReference type="FunFam" id="2.120.10.80:FF:000049">
    <property type="entry name" value="Cell polarity protein (Tea1)"/>
    <property type="match status" value="1"/>
</dbReference>
<dbReference type="EMBL" id="CP054534">
    <property type="protein sequence ID" value="QSL64563.1"/>
    <property type="molecule type" value="Genomic_DNA"/>
</dbReference>
<dbReference type="Gene3D" id="2.120.10.80">
    <property type="entry name" value="Kelch-type beta propeller"/>
    <property type="match status" value="2"/>
</dbReference>
<evidence type="ECO:0000256" key="9">
    <source>
        <dbReference type="SAM" id="Coils"/>
    </source>
</evidence>
<dbReference type="OrthoDB" id="45365at2759"/>
<dbReference type="SUPFAM" id="SSF117281">
    <property type="entry name" value="Kelch motif"/>
    <property type="match status" value="1"/>
</dbReference>
<dbReference type="GO" id="GO:0051285">
    <property type="term" value="C:cell cortex of cell tip"/>
    <property type="evidence" value="ECO:0007669"/>
    <property type="project" value="TreeGrafter"/>
</dbReference>
<evidence type="ECO:0000256" key="7">
    <source>
        <dbReference type="ARBA" id="ARBA00023054"/>
    </source>
</evidence>
<feature type="coiled-coil region" evidence="9">
    <location>
        <begin position="630"/>
        <end position="854"/>
    </location>
</feature>
<keyword evidence="7 9" id="KW-0175">Coiled coil</keyword>
<keyword evidence="5" id="KW-0819">tRNA processing</keyword>
<dbReference type="Proteomes" id="UP000663699">
    <property type="component" value="Chromosome 3"/>
</dbReference>
<dbReference type="PANTHER" id="PTHR23244:SF456">
    <property type="entry name" value="MULTIPLE EPIDERMAL GROWTH FACTOR-LIKE DOMAINS PROTEIN 8"/>
    <property type="match status" value="1"/>
</dbReference>
<evidence type="ECO:0000256" key="6">
    <source>
        <dbReference type="ARBA" id="ARBA00022737"/>
    </source>
</evidence>
<organism evidence="11 12">
    <name type="scientific">Pneumocystis wakefieldiae</name>
    <dbReference type="NCBI Taxonomy" id="38082"/>
    <lineage>
        <taxon>Eukaryota</taxon>
        <taxon>Fungi</taxon>
        <taxon>Dikarya</taxon>
        <taxon>Ascomycota</taxon>
        <taxon>Taphrinomycotina</taxon>
        <taxon>Pneumocystomycetes</taxon>
        <taxon>Pneumocystaceae</taxon>
        <taxon>Pneumocystis</taxon>
    </lineage>
</organism>
<dbReference type="InterPro" id="IPR015915">
    <property type="entry name" value="Kelch-typ_b-propeller"/>
</dbReference>
<dbReference type="GO" id="GO:0003676">
    <property type="term" value="F:nucleic acid binding"/>
    <property type="evidence" value="ECO:0007669"/>
    <property type="project" value="InterPro"/>
</dbReference>
<dbReference type="InterPro" id="IPR014612">
    <property type="entry name" value="Pop7/Rpp20"/>
</dbReference>
<evidence type="ECO:0000256" key="1">
    <source>
        <dbReference type="ARBA" id="ARBA00004123"/>
    </source>
</evidence>
<dbReference type="Gene3D" id="3.30.110.20">
    <property type="entry name" value="Alba-like domain"/>
    <property type="match status" value="1"/>
</dbReference>
<dbReference type="SMART" id="SM00612">
    <property type="entry name" value="Kelch"/>
    <property type="match status" value="3"/>
</dbReference>
<dbReference type="GO" id="GO:0005655">
    <property type="term" value="C:nucleolar ribonuclease P complex"/>
    <property type="evidence" value="ECO:0007669"/>
    <property type="project" value="InterPro"/>
</dbReference>
<dbReference type="PANTHER" id="PTHR23244">
    <property type="entry name" value="KELCH REPEAT DOMAIN"/>
    <property type="match status" value="1"/>
</dbReference>
<evidence type="ECO:0000313" key="12">
    <source>
        <dbReference type="Proteomes" id="UP000663699"/>
    </source>
</evidence>
<feature type="compositionally biased region" description="Basic and acidic residues" evidence="10">
    <location>
        <begin position="536"/>
        <end position="550"/>
    </location>
</feature>
<keyword evidence="12" id="KW-1185">Reference proteome</keyword>
<feature type="compositionally biased region" description="Basic residues" evidence="10">
    <location>
        <begin position="1"/>
        <end position="10"/>
    </location>
</feature>
<keyword evidence="4" id="KW-0963">Cytoplasm</keyword>
<dbReference type="GO" id="GO:0061245">
    <property type="term" value="P:establishment or maintenance of bipolar cell polarity"/>
    <property type="evidence" value="ECO:0007669"/>
    <property type="project" value="TreeGrafter"/>
</dbReference>
<comment type="subcellular location">
    <subcellularLocation>
        <location evidence="2">Cytoplasm</location>
    </subcellularLocation>
    <subcellularLocation>
        <location evidence="1">Nucleus</location>
    </subcellularLocation>
</comment>
<evidence type="ECO:0000256" key="10">
    <source>
        <dbReference type="SAM" id="MobiDB-lite"/>
    </source>
</evidence>
<feature type="region of interest" description="Disordered" evidence="10">
    <location>
        <begin position="1114"/>
        <end position="1138"/>
    </location>
</feature>
<sequence>MSPTTCKRKRSSDNSVSKPIKKTCTKSTIDTPIKRAILKDASIHKRSIPHPVDASNKIFISRKTLLMNIIKKIKRKLMSLNSKGKPIILYAQSAAIERALEIALILSLQIPIDIQIHTGTIEIVDDVLPYDMQKLYSQPFEATETGYINKDSSYPCKTGDIYIFGGLVKEKVKHDLWIIDSATMMSYQVQTPGDCPSSRVGHAGLVIGNAFIVFGGDTKTSKNNVNDNSLYLLNTTSKIWTKALVYGNKPPGRYGHTLNILGTKIVIFGGQMETCFFNDMFLFDLDTLNTLDAKWELITPVTTLPSPRTNHIMITYQENLYLFGGTNGTQWFNDVWVFDYKNLSWKEIACNGCIPQPREGHSAALVDDIIYIFGGRGSDGSDLGDLIAFKISTSRWFIFQNMGSSPSPRSGHVLTSFGQKIIVLGGEGSLNKIEDSSISYILDTSKIRYPPEISIPNLGSSPMIKSGSLLAPSPLLPIPQKALSMSSSKLNQGSKSPLSVTTPSKLLQHSESLRTDMQTMSLEQFHKQRISRKNNRSKDLSTSFKEEPNSLHRSNSVNNSRLSRSQSQDQIKKITVNDIKLNTTQTNSNNQNETKPASTIYENQVEDTELIKEKNLYTDNSQANNKDMQNSKFKENMDELKVKNELLQAELDLIKNTDLEKSSAEVFFDSIERQNMIENLISLKKQITLLKLEILSQTKAASLKIAEAEAEKNNCLQEAAYYKAKLAALSTPEILSTVENARISELSTKLSNTIASRQELNEKLTSLSEDIELEQRKVQQLEDMNQNYLKRIKVAESAHERISIELNQTRLACINAEEEIKEQISLKNNLECEKNQLSQENITLKQELEDLKEKNMLFLKSIEMINISVTMAENRVTNSESRSQKDQEARVELQNKVNQLTRELMLESNKKQALEEKVANLESKILNITKEANVAREIMNEGILELLKKSREESSNNPSNDNQVKMLQEQLASIKSLYSALQISANKSVKDLVTALEKISQLETLNFSSNREIQDLRDKMIDLLKELDSLKKDHRNMKILLTTKDKDLEIAHMKASAISRLLEEYPLLEEQKISKNNAASCITRGTKELEQNDHIKQGIERSDGLDASSLADTENKTLNDEDIQNDSKNHKDTLPNNMSLVNPEKEALELERQKVIDAERRLEESTQNFKERLQQLESDYQSAVFYMKSTESMLKRMKEELSKYKIQNFHLKQENDNLKNYKNMDILNFKDHKIHDMETQNNSFSYDYAEIQAHQDILLQEKELESLEEKYINLKNTYYENNKDSADTVFPELEKTIDLETIPKDGNLVFENLSNDQPVFSDKISEDKNIPNLEELSNANNYIIDSVENDSIFLKESEQLLPIDHYDIHENTLSNSDNTTKNATFKESVLSKTSDTLDSLANELDKLRTQWESTHKDYETLLSD</sequence>
<dbReference type="Pfam" id="PF12328">
    <property type="entry name" value="Rpp20"/>
    <property type="match status" value="1"/>
</dbReference>
<accession>A0A899FV74</accession>
<dbReference type="InterPro" id="IPR036882">
    <property type="entry name" value="Alba-like_dom_sf"/>
</dbReference>
<proteinExistence type="predicted"/>
<evidence type="ECO:0000313" key="11">
    <source>
        <dbReference type="EMBL" id="QSL64563.1"/>
    </source>
</evidence>
<feature type="compositionally biased region" description="Low complexity" evidence="10">
    <location>
        <begin position="551"/>
        <end position="568"/>
    </location>
</feature>
<feature type="coiled-coil region" evidence="9">
    <location>
        <begin position="883"/>
        <end position="931"/>
    </location>
</feature>
<reference evidence="11" key="1">
    <citation type="submission" date="2020-06" db="EMBL/GenBank/DDBJ databases">
        <title>Genomes of multiple members of Pneumocystis genus reveal paths to human pathogen Pneumocystis jirovecii.</title>
        <authorList>
            <person name="Cisse O.H."/>
            <person name="Ma L."/>
            <person name="Dekker J."/>
            <person name="Khil P."/>
            <person name="Jo J."/>
            <person name="Brenchley J."/>
            <person name="Blair R."/>
            <person name="Pahar B."/>
            <person name="Chabe M."/>
            <person name="Van Rompay K.A."/>
            <person name="Keesler R."/>
            <person name="Sukura A."/>
            <person name="Hirsch V."/>
            <person name="Kutty G."/>
            <person name="Liu Y."/>
            <person name="Peng L."/>
            <person name="Chen J."/>
            <person name="Song J."/>
            <person name="Weissenbacher-Lang C."/>
            <person name="Xu J."/>
            <person name="Upham N.S."/>
            <person name="Stajich J.E."/>
            <person name="Cuomo C.A."/>
            <person name="Cushion M.T."/>
            <person name="Kovacs J.A."/>
        </authorList>
    </citation>
    <scope>NUCLEOTIDE SEQUENCE</scope>
    <source>
        <strain evidence="11">2A</strain>
    </source>
</reference>
<dbReference type="GO" id="GO:0000172">
    <property type="term" value="C:ribonuclease MRP complex"/>
    <property type="evidence" value="ECO:0007669"/>
    <property type="project" value="InterPro"/>
</dbReference>
<evidence type="ECO:0000256" key="3">
    <source>
        <dbReference type="ARBA" id="ARBA00022441"/>
    </source>
</evidence>
<protein>
    <submittedName>
        <fullName evidence="11">Uncharacterized protein</fullName>
    </submittedName>
</protein>
<evidence type="ECO:0000256" key="2">
    <source>
        <dbReference type="ARBA" id="ARBA00004496"/>
    </source>
</evidence>
<evidence type="ECO:0000256" key="8">
    <source>
        <dbReference type="ARBA" id="ARBA00023242"/>
    </source>
</evidence>
<evidence type="ECO:0000256" key="5">
    <source>
        <dbReference type="ARBA" id="ARBA00022694"/>
    </source>
</evidence>
<feature type="region of interest" description="Disordered" evidence="10">
    <location>
        <begin position="1"/>
        <end position="21"/>
    </location>
</feature>